<reference evidence="1" key="1">
    <citation type="journal article" date="2015" name="Nature">
        <title>Complex archaea that bridge the gap between prokaryotes and eukaryotes.</title>
        <authorList>
            <person name="Spang A."/>
            <person name="Saw J.H."/>
            <person name="Jorgensen S.L."/>
            <person name="Zaremba-Niedzwiedzka K."/>
            <person name="Martijn J."/>
            <person name="Lind A.E."/>
            <person name="van Eijk R."/>
            <person name="Schleper C."/>
            <person name="Guy L."/>
            <person name="Ettema T.J."/>
        </authorList>
    </citation>
    <scope>NUCLEOTIDE SEQUENCE</scope>
</reference>
<sequence>MKENALRLYQHYVKIGRKEAADEMREHIKRKYKVDPDAKEEVKVKE</sequence>
<feature type="non-terminal residue" evidence="1">
    <location>
        <position position="46"/>
    </location>
</feature>
<name>A0A0F9L0S1_9ZZZZ</name>
<evidence type="ECO:0000313" key="1">
    <source>
        <dbReference type="EMBL" id="KKM21425.1"/>
    </source>
</evidence>
<gene>
    <name evidence="1" type="ORF">LCGC14_1635570</name>
</gene>
<organism evidence="1">
    <name type="scientific">marine sediment metagenome</name>
    <dbReference type="NCBI Taxonomy" id="412755"/>
    <lineage>
        <taxon>unclassified sequences</taxon>
        <taxon>metagenomes</taxon>
        <taxon>ecological metagenomes</taxon>
    </lineage>
</organism>
<accession>A0A0F9L0S1</accession>
<protein>
    <submittedName>
        <fullName evidence="1">Uncharacterized protein</fullName>
    </submittedName>
</protein>
<comment type="caution">
    <text evidence="1">The sequence shown here is derived from an EMBL/GenBank/DDBJ whole genome shotgun (WGS) entry which is preliminary data.</text>
</comment>
<dbReference type="EMBL" id="LAZR01013553">
    <property type="protein sequence ID" value="KKM21425.1"/>
    <property type="molecule type" value="Genomic_DNA"/>
</dbReference>
<proteinExistence type="predicted"/>
<dbReference type="AlphaFoldDB" id="A0A0F9L0S1"/>